<proteinExistence type="predicted"/>
<organism evidence="1 2">
    <name type="scientific">Enterobacter cloacae</name>
    <dbReference type="NCBI Taxonomy" id="550"/>
    <lineage>
        <taxon>Bacteria</taxon>
        <taxon>Pseudomonadati</taxon>
        <taxon>Pseudomonadota</taxon>
        <taxon>Gammaproteobacteria</taxon>
        <taxon>Enterobacterales</taxon>
        <taxon>Enterobacteriaceae</taxon>
        <taxon>Enterobacter</taxon>
        <taxon>Enterobacter cloacae complex</taxon>
    </lineage>
</organism>
<accession>A0A2T4XSX4</accession>
<dbReference type="OrthoDB" id="982267at2"/>
<dbReference type="Proteomes" id="UP000241614">
    <property type="component" value="Unassembled WGS sequence"/>
</dbReference>
<reference evidence="1 2" key="1">
    <citation type="submission" date="2018-04" db="EMBL/GenBank/DDBJ databases">
        <title>Genome sequencing reveals highly heavy metal resistance and biotechnology application of the novel Enterobacter cloacae amazonensis isolated from wastewater river in Manaus - Amazonas.</title>
        <authorList>
            <person name="Astolfi M.C.T."/>
            <person name="Carvalho E.B.D.S."/>
            <person name="Lacerda L.B."/>
            <person name="Pinto M.V."/>
            <person name="Nogueira V.B."/>
            <person name="Barros A.M."/>
            <person name="Astolfi-Filho S."/>
        </authorList>
    </citation>
    <scope>NUCLEOTIDE SEQUENCE [LARGE SCALE GENOMIC DNA]</scope>
    <source>
        <strain evidence="2">amazonensis</strain>
    </source>
</reference>
<dbReference type="RefSeq" id="WP_108091274.1">
    <property type="nucleotide sequence ID" value="NZ_PZPP01000048.1"/>
</dbReference>
<dbReference type="EMBL" id="PZPP01000048">
    <property type="protein sequence ID" value="PTM33029.1"/>
    <property type="molecule type" value="Genomic_DNA"/>
</dbReference>
<evidence type="ECO:0000313" key="1">
    <source>
        <dbReference type="EMBL" id="PTM33029.1"/>
    </source>
</evidence>
<protein>
    <submittedName>
        <fullName evidence="1">Uncharacterized protein</fullName>
    </submittedName>
</protein>
<sequence length="211" mass="24349">MGATENFSRLLPGYLTDETRKNLEVALKSFTQTSGIFEDPFISFKNDYFLQGDIVKDIPFPFWNKTQFLTHNAPRCMILSNTCDIDVNNPRDIPIDCLLAPILDLNKIALKLEESGASQQKISNVIRDIKQYRITNLFYLPIDSEGNYDPHGSGYVAVLDKTFSLPRHVLDVTQHVRSLNQFFSYLFTFKLSIHLCRFHDKVDRDQNICFT</sequence>
<evidence type="ECO:0000313" key="2">
    <source>
        <dbReference type="Proteomes" id="UP000241614"/>
    </source>
</evidence>
<dbReference type="AlphaFoldDB" id="A0A2T4XSX4"/>
<comment type="caution">
    <text evidence="1">The sequence shown here is derived from an EMBL/GenBank/DDBJ whole genome shotgun (WGS) entry which is preliminary data.</text>
</comment>
<gene>
    <name evidence="1" type="ORF">DA103_25200</name>
</gene>
<name>A0A2T4XSX4_ENTCL</name>